<keyword evidence="2 3" id="KW-0802">TPR repeat</keyword>
<dbReference type="InterPro" id="IPR011990">
    <property type="entry name" value="TPR-like_helical_dom_sf"/>
</dbReference>
<organism evidence="5 6">
    <name type="scientific">Sphingomonas abaci</name>
    <dbReference type="NCBI Taxonomy" id="237611"/>
    <lineage>
        <taxon>Bacteria</taxon>
        <taxon>Pseudomonadati</taxon>
        <taxon>Pseudomonadota</taxon>
        <taxon>Alphaproteobacteria</taxon>
        <taxon>Sphingomonadales</taxon>
        <taxon>Sphingomonadaceae</taxon>
        <taxon>Sphingomonas</taxon>
    </lineage>
</organism>
<dbReference type="Pfam" id="PF13429">
    <property type="entry name" value="TPR_15"/>
    <property type="match status" value="1"/>
</dbReference>
<accession>A0A7W7EX69</accession>
<sequence>MVRIIPICKSLGLAASALALWSGPAMAAVTDRRPLATYLAARAADAEGQGDAALAGYARLLGEAPGDRAVAAHAYREAVAGGNAALVRRAIAILGKAAPPDAALFPLADAARANDPAAFAKALAGLDSGILRVIAPALQGWLAEARGQDGIALLDTVPKKSLAARFAAENRALLLVARGRVDAGIAAAEAVQGPTGRSPVIRAIAELLVADHPERAAALLDDSALLAQTRASAARPTLAFATSRLLVRLARELDGERGSVIGLAMARAALDCDPTYVPARLALAMQVARSDDPDRALALLDAVPLDGPYGEAALAERFPLLARTDRDAEALALARRRAEAEDADGVDRARYAGLLVQADQAKAALPWYKRMMRDRRFAGNATAWLNYAAGLDAAGDWKGARKALTRALSLSPDDPQILNYLGYGEIEHGGDPVEAIALLERAHRLAGDDASIADSLGWAYHRLGDTARALPLIEGAAAAEPDNAEIAEHLGDLYWAAGRRYEARYAWAAATVTAEPRDMARLARKRAEGL</sequence>
<gene>
    <name evidence="5" type="ORF">GGQ96_001463</name>
</gene>
<name>A0A7W7EX69_9SPHN</name>
<dbReference type="PANTHER" id="PTHR45586">
    <property type="entry name" value="TPR REPEAT-CONTAINING PROTEIN PA4667"/>
    <property type="match status" value="1"/>
</dbReference>
<keyword evidence="4" id="KW-0732">Signal</keyword>
<dbReference type="PANTHER" id="PTHR45586:SF1">
    <property type="entry name" value="LIPOPOLYSACCHARIDE ASSEMBLY PROTEIN B"/>
    <property type="match status" value="1"/>
</dbReference>
<reference evidence="5 6" key="1">
    <citation type="submission" date="2020-08" db="EMBL/GenBank/DDBJ databases">
        <title>Genomic Encyclopedia of Type Strains, Phase IV (KMG-IV): sequencing the most valuable type-strain genomes for metagenomic binning, comparative biology and taxonomic classification.</title>
        <authorList>
            <person name="Goeker M."/>
        </authorList>
    </citation>
    <scope>NUCLEOTIDE SEQUENCE [LARGE SCALE GENOMIC DNA]</scope>
    <source>
        <strain evidence="5 6">DSM 15867</strain>
    </source>
</reference>
<keyword evidence="6" id="KW-1185">Reference proteome</keyword>
<protein>
    <submittedName>
        <fullName evidence="5">Tetratricopeptide (TPR) repeat protein</fullName>
    </submittedName>
</protein>
<evidence type="ECO:0000313" key="6">
    <source>
        <dbReference type="Proteomes" id="UP000574769"/>
    </source>
</evidence>
<dbReference type="PROSITE" id="PS50005">
    <property type="entry name" value="TPR"/>
    <property type="match status" value="2"/>
</dbReference>
<evidence type="ECO:0000313" key="5">
    <source>
        <dbReference type="EMBL" id="MBB4617343.1"/>
    </source>
</evidence>
<evidence type="ECO:0000256" key="1">
    <source>
        <dbReference type="ARBA" id="ARBA00022737"/>
    </source>
</evidence>
<dbReference type="SMART" id="SM00028">
    <property type="entry name" value="TPR"/>
    <property type="match status" value="2"/>
</dbReference>
<dbReference type="InterPro" id="IPR019734">
    <property type="entry name" value="TPR_rpt"/>
</dbReference>
<dbReference type="Proteomes" id="UP000574769">
    <property type="component" value="Unassembled WGS sequence"/>
</dbReference>
<evidence type="ECO:0000256" key="2">
    <source>
        <dbReference type="ARBA" id="ARBA00022803"/>
    </source>
</evidence>
<dbReference type="AlphaFoldDB" id="A0A7W7EX69"/>
<dbReference type="SUPFAM" id="SSF48452">
    <property type="entry name" value="TPR-like"/>
    <property type="match status" value="2"/>
</dbReference>
<feature type="chain" id="PRO_5031083089" evidence="4">
    <location>
        <begin position="28"/>
        <end position="530"/>
    </location>
</feature>
<feature type="repeat" description="TPR" evidence="3">
    <location>
        <begin position="450"/>
        <end position="483"/>
    </location>
</feature>
<dbReference type="EMBL" id="JACHNY010000002">
    <property type="protein sequence ID" value="MBB4617343.1"/>
    <property type="molecule type" value="Genomic_DNA"/>
</dbReference>
<evidence type="ECO:0000256" key="3">
    <source>
        <dbReference type="PROSITE-ProRule" id="PRU00339"/>
    </source>
</evidence>
<dbReference type="Gene3D" id="1.25.40.10">
    <property type="entry name" value="Tetratricopeptide repeat domain"/>
    <property type="match status" value="1"/>
</dbReference>
<comment type="caution">
    <text evidence="5">The sequence shown here is derived from an EMBL/GenBank/DDBJ whole genome shotgun (WGS) entry which is preliminary data.</text>
</comment>
<evidence type="ECO:0000256" key="4">
    <source>
        <dbReference type="SAM" id="SignalP"/>
    </source>
</evidence>
<dbReference type="InterPro" id="IPR051012">
    <property type="entry name" value="CellSynth/LPSAsmb/PSIAsmb"/>
</dbReference>
<proteinExistence type="predicted"/>
<keyword evidence="1" id="KW-0677">Repeat</keyword>
<feature type="repeat" description="TPR" evidence="3">
    <location>
        <begin position="381"/>
        <end position="414"/>
    </location>
</feature>
<dbReference type="RefSeq" id="WP_184113023.1">
    <property type="nucleotide sequence ID" value="NZ_JACHNY010000002.1"/>
</dbReference>
<feature type="signal peptide" evidence="4">
    <location>
        <begin position="1"/>
        <end position="27"/>
    </location>
</feature>